<reference evidence="11 12" key="1">
    <citation type="submission" date="2014-06" db="EMBL/GenBank/DDBJ databases">
        <authorList>
            <person name="Swart Estienne"/>
        </authorList>
    </citation>
    <scope>NUCLEOTIDE SEQUENCE [LARGE SCALE GENOMIC DNA]</scope>
    <source>
        <strain evidence="11 12">130c</strain>
    </source>
</reference>
<dbReference type="AlphaFoldDB" id="A0A078AD13"/>
<gene>
    <name evidence="11" type="primary">Contig13715.g14627</name>
    <name evidence="11" type="ORF">STYLEM_9110</name>
</gene>
<accession>A0A078AD13</accession>
<dbReference type="SUPFAM" id="SSF57667">
    <property type="entry name" value="beta-beta-alpha zinc fingers"/>
    <property type="match status" value="1"/>
</dbReference>
<proteinExistence type="predicted"/>
<keyword evidence="5" id="KW-0805">Transcription regulation</keyword>
<dbReference type="EMBL" id="CCKQ01008651">
    <property type="protein sequence ID" value="CDW80114.1"/>
    <property type="molecule type" value="Genomic_DNA"/>
</dbReference>
<protein>
    <submittedName>
        <fullName evidence="11">Metal regulatory transcription factor 1</fullName>
    </submittedName>
</protein>
<dbReference type="GO" id="GO:0008270">
    <property type="term" value="F:zinc ion binding"/>
    <property type="evidence" value="ECO:0007669"/>
    <property type="project" value="UniProtKB-KW"/>
</dbReference>
<evidence type="ECO:0000256" key="8">
    <source>
        <dbReference type="PROSITE-ProRule" id="PRU00042"/>
    </source>
</evidence>
<keyword evidence="3 8" id="KW-0863">Zinc-finger</keyword>
<dbReference type="PROSITE" id="PS50157">
    <property type="entry name" value="ZINC_FINGER_C2H2_2"/>
    <property type="match status" value="2"/>
</dbReference>
<feature type="compositionally biased region" description="Basic and acidic residues" evidence="9">
    <location>
        <begin position="135"/>
        <end position="161"/>
    </location>
</feature>
<evidence type="ECO:0000256" key="4">
    <source>
        <dbReference type="ARBA" id="ARBA00022833"/>
    </source>
</evidence>
<keyword evidence="12" id="KW-1185">Reference proteome</keyword>
<evidence type="ECO:0000256" key="7">
    <source>
        <dbReference type="ARBA" id="ARBA00023242"/>
    </source>
</evidence>
<evidence type="ECO:0000259" key="10">
    <source>
        <dbReference type="PROSITE" id="PS50157"/>
    </source>
</evidence>
<dbReference type="Proteomes" id="UP000039865">
    <property type="component" value="Unassembled WGS sequence"/>
</dbReference>
<dbReference type="OrthoDB" id="4748970at2759"/>
<evidence type="ECO:0000256" key="3">
    <source>
        <dbReference type="ARBA" id="ARBA00022771"/>
    </source>
</evidence>
<keyword evidence="4" id="KW-0862">Zinc</keyword>
<dbReference type="SMART" id="SM00355">
    <property type="entry name" value="ZnF_C2H2"/>
    <property type="match status" value="1"/>
</dbReference>
<evidence type="ECO:0000313" key="12">
    <source>
        <dbReference type="Proteomes" id="UP000039865"/>
    </source>
</evidence>
<dbReference type="FunFam" id="3.30.160.60:FF:000065">
    <property type="entry name" value="B-cell CLL/lymphoma 6, member B"/>
    <property type="match status" value="1"/>
</dbReference>
<sequence>MSERIPRDWKSQDSLEDSCTFEGCQQEFITKGHLKTHENINSWDKPFACEKCDKIYSRSESLRIHMKTHVISTTQIQTEEKPFVCTFNKCDQNLYREWQPQNSSGSTQGKSHIFALSRIATSHPYLRSSCRSHKGNNEPKKKRNIKNEDKAKIKTQKENKVDSPVMIEPEKIDIKLDKNSRQIHKNLNQQKFEKQQYQMQQQSEMIQSQQSIYQKQQQHISKQIQNYSINYLAQQPQIVYQFEILDRLHLTNPQLLIIFLNNQA</sequence>
<name>A0A078AD13_STYLE</name>
<keyword evidence="6" id="KW-0804">Transcription</keyword>
<organism evidence="11 12">
    <name type="scientific">Stylonychia lemnae</name>
    <name type="common">Ciliate</name>
    <dbReference type="NCBI Taxonomy" id="5949"/>
    <lineage>
        <taxon>Eukaryota</taxon>
        <taxon>Sar</taxon>
        <taxon>Alveolata</taxon>
        <taxon>Ciliophora</taxon>
        <taxon>Intramacronucleata</taxon>
        <taxon>Spirotrichea</taxon>
        <taxon>Stichotrichia</taxon>
        <taxon>Sporadotrichida</taxon>
        <taxon>Oxytrichidae</taxon>
        <taxon>Stylonychinae</taxon>
        <taxon>Stylonychia</taxon>
    </lineage>
</organism>
<keyword evidence="7" id="KW-0539">Nucleus</keyword>
<feature type="region of interest" description="Disordered" evidence="9">
    <location>
        <begin position="125"/>
        <end position="161"/>
    </location>
</feature>
<evidence type="ECO:0000256" key="2">
    <source>
        <dbReference type="ARBA" id="ARBA00022723"/>
    </source>
</evidence>
<evidence type="ECO:0000256" key="9">
    <source>
        <dbReference type="SAM" id="MobiDB-lite"/>
    </source>
</evidence>
<evidence type="ECO:0000256" key="6">
    <source>
        <dbReference type="ARBA" id="ARBA00023163"/>
    </source>
</evidence>
<comment type="subcellular location">
    <subcellularLocation>
        <location evidence="1">Nucleus</location>
    </subcellularLocation>
</comment>
<feature type="domain" description="C2H2-type" evidence="10">
    <location>
        <begin position="47"/>
        <end position="82"/>
    </location>
</feature>
<dbReference type="PROSITE" id="PS00028">
    <property type="entry name" value="ZINC_FINGER_C2H2_1"/>
    <property type="match status" value="1"/>
</dbReference>
<dbReference type="Gene3D" id="3.30.160.60">
    <property type="entry name" value="Classic Zinc Finger"/>
    <property type="match status" value="1"/>
</dbReference>
<dbReference type="Pfam" id="PF00096">
    <property type="entry name" value="zf-C2H2"/>
    <property type="match status" value="1"/>
</dbReference>
<dbReference type="InterPro" id="IPR036236">
    <property type="entry name" value="Znf_C2H2_sf"/>
</dbReference>
<dbReference type="InterPro" id="IPR013087">
    <property type="entry name" value="Znf_C2H2_type"/>
</dbReference>
<dbReference type="GO" id="GO:0005634">
    <property type="term" value="C:nucleus"/>
    <property type="evidence" value="ECO:0007669"/>
    <property type="project" value="UniProtKB-SubCell"/>
</dbReference>
<evidence type="ECO:0000256" key="1">
    <source>
        <dbReference type="ARBA" id="ARBA00004123"/>
    </source>
</evidence>
<feature type="domain" description="C2H2-type" evidence="10">
    <location>
        <begin position="17"/>
        <end position="46"/>
    </location>
</feature>
<dbReference type="GO" id="GO:0006357">
    <property type="term" value="P:regulation of transcription by RNA polymerase II"/>
    <property type="evidence" value="ECO:0007669"/>
    <property type="project" value="TreeGrafter"/>
</dbReference>
<evidence type="ECO:0000256" key="5">
    <source>
        <dbReference type="ARBA" id="ARBA00023015"/>
    </source>
</evidence>
<dbReference type="PANTHER" id="PTHR46179">
    <property type="entry name" value="ZINC FINGER PROTEIN"/>
    <property type="match status" value="1"/>
</dbReference>
<dbReference type="PANTHER" id="PTHR46179:SF13">
    <property type="entry name" value="C2H2-TYPE DOMAIN-CONTAINING PROTEIN"/>
    <property type="match status" value="1"/>
</dbReference>
<dbReference type="InParanoid" id="A0A078AD13"/>
<keyword evidence="2" id="KW-0479">Metal-binding</keyword>
<dbReference type="OMA" id="YVCECNR"/>
<evidence type="ECO:0000313" key="11">
    <source>
        <dbReference type="EMBL" id="CDW80114.1"/>
    </source>
</evidence>
<dbReference type="InterPro" id="IPR051061">
    <property type="entry name" value="Zinc_finger_trans_reg"/>
</dbReference>